<dbReference type="EMBL" id="WBJZ01000001">
    <property type="protein sequence ID" value="KAB1662408.1"/>
    <property type="molecule type" value="Genomic_DNA"/>
</dbReference>
<dbReference type="PANTHER" id="PTHR34406">
    <property type="entry name" value="PROTEIN YCEI"/>
    <property type="match status" value="1"/>
</dbReference>
<feature type="region of interest" description="Disordered" evidence="2">
    <location>
        <begin position="201"/>
        <end position="328"/>
    </location>
</feature>
<dbReference type="InterPro" id="IPR036761">
    <property type="entry name" value="TTHA0802/YceI-like_sf"/>
</dbReference>
<evidence type="ECO:0000259" key="3">
    <source>
        <dbReference type="SMART" id="SM00867"/>
    </source>
</evidence>
<comment type="caution">
    <text evidence="4">The sequence shown here is derived from an EMBL/GenBank/DDBJ whole genome shotgun (WGS) entry which is preliminary data.</text>
</comment>
<dbReference type="InterPro" id="IPR007372">
    <property type="entry name" value="Lipid/polyisoprenoid-bd_YceI"/>
</dbReference>
<gene>
    <name evidence="4" type="ORF">F8O01_00190</name>
</gene>
<feature type="compositionally biased region" description="Low complexity" evidence="2">
    <location>
        <begin position="391"/>
        <end position="404"/>
    </location>
</feature>
<dbReference type="Pfam" id="PF04264">
    <property type="entry name" value="YceI"/>
    <property type="match status" value="1"/>
</dbReference>
<dbReference type="SMART" id="SM00867">
    <property type="entry name" value="YceI"/>
    <property type="match status" value="1"/>
</dbReference>
<feature type="compositionally biased region" description="Low complexity" evidence="2">
    <location>
        <begin position="215"/>
        <end position="226"/>
    </location>
</feature>
<evidence type="ECO:0000256" key="2">
    <source>
        <dbReference type="SAM" id="MobiDB-lite"/>
    </source>
</evidence>
<reference evidence="4 5" key="1">
    <citation type="submission" date="2019-09" db="EMBL/GenBank/DDBJ databases">
        <title>Phylogeny of genus Pseudoclavibacter and closely related genus.</title>
        <authorList>
            <person name="Li Y."/>
        </authorList>
    </citation>
    <scope>NUCLEOTIDE SEQUENCE [LARGE SCALE GENOMIC DNA]</scope>
    <source>
        <strain evidence="4 5">DSM 23821</strain>
    </source>
</reference>
<comment type="similarity">
    <text evidence="1">Belongs to the UPF0312 family.</text>
</comment>
<feature type="domain" description="Lipid/polyisoprenoid-binding YceI-like" evidence="3">
    <location>
        <begin position="35"/>
        <end position="193"/>
    </location>
</feature>
<dbReference type="AlphaFoldDB" id="A0A7J5C1A5"/>
<dbReference type="Proteomes" id="UP000467240">
    <property type="component" value="Unassembled WGS sequence"/>
</dbReference>
<evidence type="ECO:0000256" key="1">
    <source>
        <dbReference type="ARBA" id="ARBA00008812"/>
    </source>
</evidence>
<proteinExistence type="inferred from homology"/>
<dbReference type="PANTHER" id="PTHR34406:SF1">
    <property type="entry name" value="PROTEIN YCEI"/>
    <property type="match status" value="1"/>
</dbReference>
<evidence type="ECO:0000313" key="5">
    <source>
        <dbReference type="Proteomes" id="UP000467240"/>
    </source>
</evidence>
<feature type="region of interest" description="Disordered" evidence="2">
    <location>
        <begin position="342"/>
        <end position="429"/>
    </location>
</feature>
<keyword evidence="5" id="KW-1185">Reference proteome</keyword>
<organism evidence="4 5">
    <name type="scientific">Pseudoclavibacter chungangensis</name>
    <dbReference type="NCBI Taxonomy" id="587635"/>
    <lineage>
        <taxon>Bacteria</taxon>
        <taxon>Bacillati</taxon>
        <taxon>Actinomycetota</taxon>
        <taxon>Actinomycetes</taxon>
        <taxon>Micrococcales</taxon>
        <taxon>Microbacteriaceae</taxon>
        <taxon>Pseudoclavibacter</taxon>
    </lineage>
</organism>
<evidence type="ECO:0000313" key="4">
    <source>
        <dbReference type="EMBL" id="KAB1662408.1"/>
    </source>
</evidence>
<dbReference type="SUPFAM" id="SSF101874">
    <property type="entry name" value="YceI-like"/>
    <property type="match status" value="1"/>
</dbReference>
<dbReference type="Gene3D" id="2.40.128.110">
    <property type="entry name" value="Lipid/polyisoprenoid-binding, YceI-like"/>
    <property type="match status" value="1"/>
</dbReference>
<name>A0A7J5C1A5_9MICO</name>
<feature type="compositionally biased region" description="Low complexity" evidence="2">
    <location>
        <begin position="300"/>
        <end position="318"/>
    </location>
</feature>
<protein>
    <recommendedName>
        <fullName evidence="3">Lipid/polyisoprenoid-binding YceI-like domain-containing protein</fullName>
    </recommendedName>
</protein>
<feature type="compositionally biased region" description="Basic and acidic residues" evidence="2">
    <location>
        <begin position="254"/>
        <end position="267"/>
    </location>
</feature>
<accession>A0A7J5C1A5</accession>
<sequence length="443" mass="46545">MVHRPRQAPRRTGTVPEGVSVTRAVDSRHDRIVGTWVAEQSRSRIEFRIGRRLVGRFERYAAIAKTAADPADTSIRIVVHAASFRTEEGHDRGDRLRSIVVLRSNEFPSITYRASDFERTDDGIVAHGELTVNGIARPFDAVADVSRPVTDEDGRTRLALGLRGTVRRADYRLGAGLERRVRDVDVTVRLVFVLQGSAGRLAPDASGTADGPAHATTTAREAATRAGTREADTVGAVSSDAGTAPVTFVAKLPPRADRRDHDAERPARRATPSGAPAGEDATRGTPWAPGPTTVAPSDVAPSTETTTGEATPSETTVTEAPVAFDGAGRQEAIGTMRWRTAADDHDGTGAASALPSGSSVAPHEPAGASGTIPPRTDEPVVIGAADITESGATASGTAAPGTDAESLRATATAGASERPPALAAVPRSHGRPFWRRLLDRFGR</sequence>
<dbReference type="OrthoDB" id="3724977at2"/>